<dbReference type="RefSeq" id="XP_026678144.1">
    <property type="nucleotide sequence ID" value="XM_026822343.1"/>
</dbReference>
<keyword evidence="2" id="KW-0472">Membrane</keyword>
<dbReference type="PaxDb" id="121845-A0A3Q0IPC9"/>
<protein>
    <submittedName>
        <fullName evidence="4">Uncharacterized protein LOC103507495</fullName>
    </submittedName>
</protein>
<proteinExistence type="predicted"/>
<evidence type="ECO:0000313" key="3">
    <source>
        <dbReference type="Proteomes" id="UP000079169"/>
    </source>
</evidence>
<feature type="region of interest" description="Disordered" evidence="1">
    <location>
        <begin position="154"/>
        <end position="197"/>
    </location>
</feature>
<dbReference type="Proteomes" id="UP000079169">
    <property type="component" value="Unplaced"/>
</dbReference>
<accession>A0A3Q0IPC9</accession>
<feature type="compositionally biased region" description="Polar residues" evidence="1">
    <location>
        <begin position="175"/>
        <end position="197"/>
    </location>
</feature>
<evidence type="ECO:0000256" key="2">
    <source>
        <dbReference type="SAM" id="Phobius"/>
    </source>
</evidence>
<reference evidence="4" key="1">
    <citation type="submission" date="2025-08" db="UniProtKB">
        <authorList>
            <consortium name="RefSeq"/>
        </authorList>
    </citation>
    <scope>IDENTIFICATION</scope>
</reference>
<gene>
    <name evidence="4" type="primary">LOC103507495</name>
</gene>
<feature type="non-terminal residue" evidence="4">
    <location>
        <position position="1"/>
    </location>
</feature>
<evidence type="ECO:0000313" key="4">
    <source>
        <dbReference type="RefSeq" id="XP_026678144.1"/>
    </source>
</evidence>
<feature type="transmembrane region" description="Helical" evidence="2">
    <location>
        <begin position="96"/>
        <end position="120"/>
    </location>
</feature>
<name>A0A3Q0IPC9_DIACI</name>
<keyword evidence="2" id="KW-1133">Transmembrane helix</keyword>
<dbReference type="KEGG" id="dci:103507495"/>
<organism evidence="3 4">
    <name type="scientific">Diaphorina citri</name>
    <name type="common">Asian citrus psyllid</name>
    <dbReference type="NCBI Taxonomy" id="121845"/>
    <lineage>
        <taxon>Eukaryota</taxon>
        <taxon>Metazoa</taxon>
        <taxon>Ecdysozoa</taxon>
        <taxon>Arthropoda</taxon>
        <taxon>Hexapoda</taxon>
        <taxon>Insecta</taxon>
        <taxon>Pterygota</taxon>
        <taxon>Neoptera</taxon>
        <taxon>Paraneoptera</taxon>
        <taxon>Hemiptera</taxon>
        <taxon>Sternorrhyncha</taxon>
        <taxon>Psylloidea</taxon>
        <taxon>Psyllidae</taxon>
        <taxon>Diaphorininae</taxon>
        <taxon>Diaphorina</taxon>
    </lineage>
</organism>
<sequence>VQTPDQVRVKNRDLLCSSPDMKDSLLFIEFYLTDGVGDFDRDINEEFVRLYHKQGGLSLDSDLTISDAHLIGEEPIRDEVYDPGTETRRPETSPRIIAAIVIASVAMVCLVIILILLFIMRKKGRSFNNRQRCIPVSLDDYSLDNVSVYNSTRRKRRQSVSKRSYGNPAFDDPSVPTTHDTIFSRTTSTNGNGPLGL</sequence>
<dbReference type="STRING" id="121845.A0A3Q0IPC9"/>
<dbReference type="GeneID" id="103507495"/>
<keyword evidence="2" id="KW-0812">Transmembrane</keyword>
<dbReference type="AlphaFoldDB" id="A0A3Q0IPC9"/>
<keyword evidence="3" id="KW-1185">Reference proteome</keyword>
<evidence type="ECO:0000256" key="1">
    <source>
        <dbReference type="SAM" id="MobiDB-lite"/>
    </source>
</evidence>